<dbReference type="SUPFAM" id="SSF158682">
    <property type="entry name" value="TerB-like"/>
    <property type="match status" value="1"/>
</dbReference>
<evidence type="ECO:0000256" key="1">
    <source>
        <dbReference type="SAM" id="Phobius"/>
    </source>
</evidence>
<dbReference type="Gene3D" id="1.10.3680.10">
    <property type="entry name" value="TerB-like"/>
    <property type="match status" value="1"/>
</dbReference>
<accession>A0A7S7RNG1</accession>
<dbReference type="EMBL" id="CP054492">
    <property type="protein sequence ID" value="QOY52496.1"/>
    <property type="molecule type" value="Genomic_DNA"/>
</dbReference>
<protein>
    <recommendedName>
        <fullName evidence="4">Co-chaperone DjlA N-terminal domain-containing protein</fullName>
    </recommendedName>
</protein>
<dbReference type="Proteomes" id="UP000593994">
    <property type="component" value="Chromosome"/>
</dbReference>
<feature type="transmembrane region" description="Helical" evidence="1">
    <location>
        <begin position="29"/>
        <end position="59"/>
    </location>
</feature>
<organism evidence="2 3">
    <name type="scientific">Candidatus Sulfurimonas baltica</name>
    <dbReference type="NCBI Taxonomy" id="2740404"/>
    <lineage>
        <taxon>Bacteria</taxon>
        <taxon>Pseudomonadati</taxon>
        <taxon>Campylobacterota</taxon>
        <taxon>Epsilonproteobacteria</taxon>
        <taxon>Campylobacterales</taxon>
        <taxon>Sulfurimonadaceae</taxon>
        <taxon>Sulfurimonas</taxon>
    </lineage>
</organism>
<dbReference type="InterPro" id="IPR029024">
    <property type="entry name" value="TerB-like"/>
</dbReference>
<sequence>MGFGKILGLAALGIGAVAAAPFTGGGSILGAVTLGASLAGAGVAAAGAAAVGATAGAILSRKEEKEKEEKETASNRKAEKYEKAIKEAIIEFQGDKEYFNYIIASTAIGMAVANADGHVSEAELAEIDEFVGGIASSSYPEHVKNAIRTLRDNPPSFAESYEYLKKVNPKNYNSIRDLILITMEVDGIHPKEEKFLLGFDAIVELDADNYVEEKDDISKKFLQEIQNNLAA</sequence>
<dbReference type="KEGG" id="sbal:HUE88_02020"/>
<reference evidence="2 3" key="1">
    <citation type="submission" date="2020-05" db="EMBL/GenBank/DDBJ databases">
        <title>Sulfurimonas marisnigri, sp. nov., and Sulfurimonas baltica, sp. nov., manganese oxide reducing chemolithoautotrophs of the class Epsilonproteobacteria isolated from the pelagic redoxclines of the Black and Baltic Seas and emended description of the genus Sulfurimonas.</title>
        <authorList>
            <person name="Henkel J.V."/>
            <person name="Laudan C."/>
            <person name="Werner J."/>
            <person name="Neu T."/>
            <person name="Plewe S."/>
            <person name="Sproer C."/>
            <person name="Bunk B."/>
            <person name="Schulz-Vogt H.N."/>
        </authorList>
    </citation>
    <scope>NUCLEOTIDE SEQUENCE [LARGE SCALE GENOMIC DNA]</scope>
    <source>
        <strain evidence="2 3">GD2</strain>
    </source>
</reference>
<keyword evidence="1" id="KW-1133">Transmembrane helix</keyword>
<proteinExistence type="predicted"/>
<dbReference type="AlphaFoldDB" id="A0A7S7RNG1"/>
<evidence type="ECO:0000313" key="2">
    <source>
        <dbReference type="EMBL" id="QOY52496.1"/>
    </source>
</evidence>
<keyword evidence="3" id="KW-1185">Reference proteome</keyword>
<name>A0A7S7RNG1_9BACT</name>
<gene>
    <name evidence="2" type="ORF">HUE88_02020</name>
</gene>
<evidence type="ECO:0000313" key="3">
    <source>
        <dbReference type="Proteomes" id="UP000593994"/>
    </source>
</evidence>
<keyword evidence="1" id="KW-0472">Membrane</keyword>
<dbReference type="RefSeq" id="WP_194370587.1">
    <property type="nucleotide sequence ID" value="NZ_CP054492.1"/>
</dbReference>
<evidence type="ECO:0008006" key="4">
    <source>
        <dbReference type="Google" id="ProtNLM"/>
    </source>
</evidence>
<keyword evidence="1" id="KW-0812">Transmembrane</keyword>